<keyword evidence="2" id="KW-1185">Reference proteome</keyword>
<dbReference type="SUPFAM" id="SSF140663">
    <property type="entry name" value="TTHA0068-like"/>
    <property type="match status" value="1"/>
</dbReference>
<dbReference type="Pfam" id="PF03745">
    <property type="entry name" value="DUF309"/>
    <property type="match status" value="1"/>
</dbReference>
<sequence length="178" mass="19960">MQYSAPRRYTVLPLPPYAFLPGRDPHPTANPLGHGGIAPVPEERLRAAEWERNTGYLFGCDLYNAAFFWEAHEAWEGCWKETPRDTDERRLLQGLIQTANARLKERMARPAAVQRLRGRALQLLQPLAERYGDRPVCGLVLPPFLAATERAFDGGDGDGEYPPIVLMDTPAHGCTQVH</sequence>
<protein>
    <recommendedName>
        <fullName evidence="3">DUF309 domain-containing protein</fullName>
    </recommendedName>
</protein>
<proteinExistence type="predicted"/>
<evidence type="ECO:0000313" key="2">
    <source>
        <dbReference type="Proteomes" id="UP000219621"/>
    </source>
</evidence>
<dbReference type="RefSeq" id="WP_141415130.1">
    <property type="nucleotide sequence ID" value="NZ_OCNJ01000005.1"/>
</dbReference>
<accession>A0A286GL47</accession>
<dbReference type="OrthoDB" id="9799942at2"/>
<name>A0A286GL47_9PROT</name>
<dbReference type="AlphaFoldDB" id="A0A286GL47"/>
<organism evidence="1 2">
    <name type="scientific">Caenispirillum bisanense</name>
    <dbReference type="NCBI Taxonomy" id="414052"/>
    <lineage>
        <taxon>Bacteria</taxon>
        <taxon>Pseudomonadati</taxon>
        <taxon>Pseudomonadota</taxon>
        <taxon>Alphaproteobacteria</taxon>
        <taxon>Rhodospirillales</taxon>
        <taxon>Novispirillaceae</taxon>
        <taxon>Caenispirillum</taxon>
    </lineage>
</organism>
<dbReference type="InterPro" id="IPR005500">
    <property type="entry name" value="DUF309"/>
</dbReference>
<dbReference type="Proteomes" id="UP000219621">
    <property type="component" value="Unassembled WGS sequence"/>
</dbReference>
<dbReference type="InterPro" id="IPR023203">
    <property type="entry name" value="TTHA0068_sf"/>
</dbReference>
<evidence type="ECO:0000313" key="1">
    <source>
        <dbReference type="EMBL" id="SOD96265.1"/>
    </source>
</evidence>
<evidence type="ECO:0008006" key="3">
    <source>
        <dbReference type="Google" id="ProtNLM"/>
    </source>
</evidence>
<gene>
    <name evidence="1" type="ORF">SAMN05421508_105239</name>
</gene>
<dbReference type="EMBL" id="OCNJ01000005">
    <property type="protein sequence ID" value="SOD96265.1"/>
    <property type="molecule type" value="Genomic_DNA"/>
</dbReference>
<dbReference type="Gene3D" id="1.10.3450.10">
    <property type="entry name" value="TTHA0068-like"/>
    <property type="match status" value="1"/>
</dbReference>
<reference evidence="1 2" key="1">
    <citation type="submission" date="2017-09" db="EMBL/GenBank/DDBJ databases">
        <authorList>
            <person name="Ehlers B."/>
            <person name="Leendertz F.H."/>
        </authorList>
    </citation>
    <scope>NUCLEOTIDE SEQUENCE [LARGE SCALE GENOMIC DNA]</scope>
    <source>
        <strain evidence="1 2">USBA 140</strain>
    </source>
</reference>